<accession>A0A9W7E2V0</accession>
<dbReference type="Proteomes" id="UP001165082">
    <property type="component" value="Unassembled WGS sequence"/>
</dbReference>
<reference evidence="1" key="1">
    <citation type="submission" date="2022-07" db="EMBL/GenBank/DDBJ databases">
        <title>Genome analysis of Parmales, a sister group of diatoms, reveals the evolutionary specialization of diatoms from phago-mixotrophs to photoautotrophs.</title>
        <authorList>
            <person name="Ban H."/>
            <person name="Sato S."/>
            <person name="Yoshikawa S."/>
            <person name="Kazumasa Y."/>
            <person name="Nakamura Y."/>
            <person name="Ichinomiya M."/>
            <person name="Saitoh K."/>
            <person name="Sato N."/>
            <person name="Blanc-Mathieu R."/>
            <person name="Endo H."/>
            <person name="Kuwata A."/>
            <person name="Ogata H."/>
        </authorList>
    </citation>
    <scope>NUCLEOTIDE SEQUENCE</scope>
</reference>
<protein>
    <submittedName>
        <fullName evidence="1">Uncharacterized protein</fullName>
    </submittedName>
</protein>
<gene>
    <name evidence="1" type="ORF">TrRE_jg1978</name>
</gene>
<name>A0A9W7E2V0_9STRA</name>
<dbReference type="AlphaFoldDB" id="A0A9W7E2V0"/>
<evidence type="ECO:0000313" key="1">
    <source>
        <dbReference type="EMBL" id="GMH64157.1"/>
    </source>
</evidence>
<sequence length="100" mass="11689">KPVELELAELWFELNESRRLLKIQEEGGNDSSLSSKKLDPKYKEKVIRPTLRKTNCHETYPSNSSQLNAFKSRHATFKRWKSVDDAFKKGEIEEISDEFS</sequence>
<comment type="caution">
    <text evidence="1">The sequence shown here is derived from an EMBL/GenBank/DDBJ whole genome shotgun (WGS) entry which is preliminary data.</text>
</comment>
<keyword evidence="2" id="KW-1185">Reference proteome</keyword>
<proteinExistence type="predicted"/>
<dbReference type="EMBL" id="BRXZ01006655">
    <property type="protein sequence ID" value="GMH64157.1"/>
    <property type="molecule type" value="Genomic_DNA"/>
</dbReference>
<evidence type="ECO:0000313" key="2">
    <source>
        <dbReference type="Proteomes" id="UP001165082"/>
    </source>
</evidence>
<feature type="non-terminal residue" evidence="1">
    <location>
        <position position="1"/>
    </location>
</feature>
<organism evidence="1 2">
    <name type="scientific">Triparma retinervis</name>
    <dbReference type="NCBI Taxonomy" id="2557542"/>
    <lineage>
        <taxon>Eukaryota</taxon>
        <taxon>Sar</taxon>
        <taxon>Stramenopiles</taxon>
        <taxon>Ochrophyta</taxon>
        <taxon>Bolidophyceae</taxon>
        <taxon>Parmales</taxon>
        <taxon>Triparmaceae</taxon>
        <taxon>Triparma</taxon>
    </lineage>
</organism>